<comment type="subcellular location">
    <subcellularLocation>
        <location evidence="1">Secreted</location>
    </subcellularLocation>
</comment>
<dbReference type="GO" id="GO:0005125">
    <property type="term" value="F:cytokine activity"/>
    <property type="evidence" value="ECO:0007669"/>
    <property type="project" value="InterPro"/>
</dbReference>
<accession>A0A8D0BP07</accession>
<feature type="signal peptide" evidence="7">
    <location>
        <begin position="1"/>
        <end position="23"/>
    </location>
</feature>
<evidence type="ECO:0000256" key="6">
    <source>
        <dbReference type="ARBA" id="ARBA00023180"/>
    </source>
</evidence>
<keyword evidence="3" id="KW-0964">Secreted</keyword>
<evidence type="ECO:0000313" key="9">
    <source>
        <dbReference type="Proteomes" id="UP000694421"/>
    </source>
</evidence>
<name>A0A8D0BP07_SALMN</name>
<reference evidence="8" key="2">
    <citation type="submission" date="2025-09" db="UniProtKB">
        <authorList>
            <consortium name="Ensembl"/>
        </authorList>
    </citation>
    <scope>IDENTIFICATION</scope>
</reference>
<dbReference type="InterPro" id="IPR009079">
    <property type="entry name" value="4_helix_cytokine-like_core"/>
</dbReference>
<dbReference type="InterPro" id="IPR030474">
    <property type="entry name" value="IL-6/GCSF/MGF"/>
</dbReference>
<dbReference type="Pfam" id="PF16647">
    <property type="entry name" value="GCSF"/>
    <property type="match status" value="1"/>
</dbReference>
<dbReference type="PANTHER" id="PTHR10511">
    <property type="entry name" value="GRANULOCYTE COLONY-STIMULATING FACTOR"/>
    <property type="match status" value="1"/>
</dbReference>
<keyword evidence="5" id="KW-1015">Disulfide bond</keyword>
<evidence type="ECO:0000256" key="3">
    <source>
        <dbReference type="ARBA" id="ARBA00022525"/>
    </source>
</evidence>
<dbReference type="AlphaFoldDB" id="A0A8D0BP07"/>
<dbReference type="GO" id="GO:0008083">
    <property type="term" value="F:growth factor activity"/>
    <property type="evidence" value="ECO:0007669"/>
    <property type="project" value="UniProtKB-KW"/>
</dbReference>
<evidence type="ECO:0000256" key="5">
    <source>
        <dbReference type="ARBA" id="ARBA00023157"/>
    </source>
</evidence>
<protein>
    <submittedName>
        <fullName evidence="8">Colony stimulating factor 3</fullName>
    </submittedName>
</protein>
<proteinExistence type="inferred from homology"/>
<dbReference type="SUPFAM" id="SSF47266">
    <property type="entry name" value="4-helical cytokines"/>
    <property type="match status" value="1"/>
</dbReference>
<keyword evidence="9" id="KW-1185">Reference proteome</keyword>
<organism evidence="8 9">
    <name type="scientific">Salvator merianae</name>
    <name type="common">Argentine black and white tegu</name>
    <name type="synonym">Tupinambis merianae</name>
    <dbReference type="NCBI Taxonomy" id="96440"/>
    <lineage>
        <taxon>Eukaryota</taxon>
        <taxon>Metazoa</taxon>
        <taxon>Chordata</taxon>
        <taxon>Craniata</taxon>
        <taxon>Vertebrata</taxon>
        <taxon>Euteleostomi</taxon>
        <taxon>Lepidosauria</taxon>
        <taxon>Squamata</taxon>
        <taxon>Bifurcata</taxon>
        <taxon>Unidentata</taxon>
        <taxon>Episquamata</taxon>
        <taxon>Laterata</taxon>
        <taxon>Teiioidea</taxon>
        <taxon>Teiidae</taxon>
        <taxon>Salvator</taxon>
    </lineage>
</organism>
<dbReference type="SMART" id="SM00126">
    <property type="entry name" value="IL6"/>
    <property type="match status" value="1"/>
</dbReference>
<dbReference type="PRINTS" id="PR00433">
    <property type="entry name" value="IL6GCSFMGF"/>
</dbReference>
<dbReference type="GO" id="GO:0005576">
    <property type="term" value="C:extracellular region"/>
    <property type="evidence" value="ECO:0007669"/>
    <property type="project" value="UniProtKB-SubCell"/>
</dbReference>
<evidence type="ECO:0000313" key="8">
    <source>
        <dbReference type="Ensembl" id="ENSSMRP00000006964.1"/>
    </source>
</evidence>
<dbReference type="Proteomes" id="UP000694421">
    <property type="component" value="Unplaced"/>
</dbReference>
<dbReference type="Gene3D" id="1.20.1250.10">
    <property type="match status" value="1"/>
</dbReference>
<dbReference type="PANTHER" id="PTHR10511:SF2">
    <property type="entry name" value="GRANULOCYTE COLONY-STIMULATING FACTOR"/>
    <property type="match status" value="1"/>
</dbReference>
<reference evidence="8" key="1">
    <citation type="submission" date="2025-08" db="UniProtKB">
        <authorList>
            <consortium name="Ensembl"/>
        </authorList>
    </citation>
    <scope>IDENTIFICATION</scope>
</reference>
<dbReference type="PROSITE" id="PS00254">
    <property type="entry name" value="INTERLEUKIN_6"/>
    <property type="match status" value="1"/>
</dbReference>
<dbReference type="GO" id="GO:0006955">
    <property type="term" value="P:immune response"/>
    <property type="evidence" value="ECO:0007669"/>
    <property type="project" value="InterPro"/>
</dbReference>
<dbReference type="InterPro" id="IPR030473">
    <property type="entry name" value="IL6/GCSF/MGF_CS"/>
</dbReference>
<dbReference type="OMA" id="APLEQCH"/>
<keyword evidence="7" id="KW-0732">Signal</keyword>
<evidence type="ECO:0000256" key="4">
    <source>
        <dbReference type="ARBA" id="ARBA00023030"/>
    </source>
</evidence>
<evidence type="ECO:0000256" key="1">
    <source>
        <dbReference type="ARBA" id="ARBA00004613"/>
    </source>
</evidence>
<comment type="similarity">
    <text evidence="2">Belongs to the IL-6 superfamily.</text>
</comment>
<dbReference type="InterPro" id="IPR040117">
    <property type="entry name" value="GCSF/MGF"/>
</dbReference>
<feature type="chain" id="PRO_5034169199" evidence="7">
    <location>
        <begin position="24"/>
        <end position="194"/>
    </location>
</feature>
<sequence length="194" mass="22134">MYSERSQILSLIGFALWWIMCSAAPLPDFSGDSGFQQFVHKNREFVTKIKGDVSTIKNLLSQAFKFDDSQLLMAQQFLNIKPMDHSLCRKESCDVEGCFSQIQIGLENYRQALSLISEILPDYADQLSSLQADILNLSINIRDQMETIGITLVTYPTAENIVLQNQREIGSYLILHNLQKFMEAIYRALRHCSS</sequence>
<dbReference type="GeneTree" id="ENSGT00390000017328"/>
<evidence type="ECO:0000256" key="2">
    <source>
        <dbReference type="ARBA" id="ARBA00007432"/>
    </source>
</evidence>
<dbReference type="GO" id="GO:0005130">
    <property type="term" value="F:granulocyte colony-stimulating factor receptor binding"/>
    <property type="evidence" value="ECO:0007669"/>
    <property type="project" value="TreeGrafter"/>
</dbReference>
<evidence type="ECO:0000256" key="7">
    <source>
        <dbReference type="SAM" id="SignalP"/>
    </source>
</evidence>
<dbReference type="GO" id="GO:0045639">
    <property type="term" value="P:positive regulation of myeloid cell differentiation"/>
    <property type="evidence" value="ECO:0007669"/>
    <property type="project" value="InterPro"/>
</dbReference>
<keyword evidence="4" id="KW-0339">Growth factor</keyword>
<keyword evidence="6" id="KW-0325">Glycoprotein</keyword>
<dbReference type="Ensembl" id="ENSSMRT00000008164.1">
    <property type="protein sequence ID" value="ENSSMRP00000006964.1"/>
    <property type="gene ID" value="ENSSMRG00000005637.1"/>
</dbReference>